<dbReference type="SUPFAM" id="SSF57302">
    <property type="entry name" value="Snake toxin-like"/>
    <property type="match status" value="1"/>
</dbReference>
<name>A0A6J1U0G2_9SAUR</name>
<dbReference type="GO" id="GO:0005576">
    <property type="term" value="C:extracellular region"/>
    <property type="evidence" value="ECO:0007669"/>
    <property type="project" value="UniProtKB-SubCell"/>
</dbReference>
<keyword evidence="4" id="KW-0732">Signal</keyword>
<gene>
    <name evidence="7" type="primary">LOC113410795</name>
</gene>
<protein>
    <submittedName>
        <fullName evidence="7">CD59 glycoprotein-like</fullName>
    </submittedName>
</protein>
<keyword evidence="3" id="KW-1015">Disulfide bond</keyword>
<dbReference type="Gene3D" id="2.10.60.10">
    <property type="entry name" value="CD59"/>
    <property type="match status" value="1"/>
</dbReference>
<dbReference type="KEGG" id="nss:113410795"/>
<evidence type="ECO:0000313" key="7">
    <source>
        <dbReference type="RefSeq" id="XP_026521314.1"/>
    </source>
</evidence>
<comment type="subcellular location">
    <subcellularLocation>
        <location evidence="1">Secreted</location>
    </subcellularLocation>
</comment>
<evidence type="ECO:0000256" key="3">
    <source>
        <dbReference type="ARBA" id="ARBA00023157"/>
    </source>
</evidence>
<accession>A0A6J1U0G2</accession>
<dbReference type="InterPro" id="IPR045860">
    <property type="entry name" value="Snake_toxin-like_sf"/>
</dbReference>
<evidence type="ECO:0000313" key="6">
    <source>
        <dbReference type="Proteomes" id="UP000504612"/>
    </source>
</evidence>
<feature type="signal peptide" evidence="4">
    <location>
        <begin position="1"/>
        <end position="20"/>
    </location>
</feature>
<reference evidence="7" key="1">
    <citation type="submission" date="2025-08" db="UniProtKB">
        <authorList>
            <consortium name="RefSeq"/>
        </authorList>
    </citation>
    <scope>IDENTIFICATION</scope>
</reference>
<proteinExistence type="predicted"/>
<dbReference type="GO" id="GO:0098552">
    <property type="term" value="C:side of membrane"/>
    <property type="evidence" value="ECO:0007669"/>
    <property type="project" value="UniProtKB-KW"/>
</dbReference>
<evidence type="ECO:0000259" key="5">
    <source>
        <dbReference type="Pfam" id="PF00087"/>
    </source>
</evidence>
<dbReference type="GeneID" id="113410795"/>
<dbReference type="Proteomes" id="UP000504612">
    <property type="component" value="Unplaced"/>
</dbReference>
<sequence>MRKIVLCVLAVILWSQAVDALECYHCPNGGPNCFTQTCSSNQDQCMTIWFRGVGSMPPRYGKRCGTLYECQTLNAFPQSGVSAICCGFDRCNR</sequence>
<dbReference type="Pfam" id="PF00087">
    <property type="entry name" value="Toxin_TOLIP"/>
    <property type="match status" value="1"/>
</dbReference>
<dbReference type="InterPro" id="IPR035076">
    <property type="entry name" value="Toxin/TOLIP"/>
</dbReference>
<feature type="chain" id="PRO_5026844246" evidence="4">
    <location>
        <begin position="21"/>
        <end position="93"/>
    </location>
</feature>
<feature type="domain" description="Snake toxin/toxin-like" evidence="5">
    <location>
        <begin position="21"/>
        <end position="92"/>
    </location>
</feature>
<dbReference type="RefSeq" id="XP_026521314.1">
    <property type="nucleotide sequence ID" value="XM_026665529.1"/>
</dbReference>
<keyword evidence="6" id="KW-1185">Reference proteome</keyword>
<organism evidence="6 7">
    <name type="scientific">Notechis scutatus</name>
    <name type="common">mainland tiger snake</name>
    <dbReference type="NCBI Taxonomy" id="8663"/>
    <lineage>
        <taxon>Eukaryota</taxon>
        <taxon>Metazoa</taxon>
        <taxon>Chordata</taxon>
        <taxon>Craniata</taxon>
        <taxon>Vertebrata</taxon>
        <taxon>Euteleostomi</taxon>
        <taxon>Lepidosauria</taxon>
        <taxon>Squamata</taxon>
        <taxon>Bifurcata</taxon>
        <taxon>Unidentata</taxon>
        <taxon>Episquamata</taxon>
        <taxon>Toxicofera</taxon>
        <taxon>Serpentes</taxon>
        <taxon>Colubroidea</taxon>
        <taxon>Elapidae</taxon>
        <taxon>Hydrophiinae</taxon>
        <taxon>Notechis</taxon>
    </lineage>
</organism>
<dbReference type="AlphaFoldDB" id="A0A6J1U0G2"/>
<evidence type="ECO:0000256" key="4">
    <source>
        <dbReference type="SAM" id="SignalP"/>
    </source>
</evidence>
<keyword evidence="2" id="KW-0964">Secreted</keyword>
<evidence type="ECO:0000256" key="2">
    <source>
        <dbReference type="ARBA" id="ARBA00022525"/>
    </source>
</evidence>
<evidence type="ECO:0000256" key="1">
    <source>
        <dbReference type="ARBA" id="ARBA00004613"/>
    </source>
</evidence>